<organism evidence="3 4">
    <name type="scientific">Actinokineospora soli</name>
    <dbReference type="NCBI Taxonomy" id="1048753"/>
    <lineage>
        <taxon>Bacteria</taxon>
        <taxon>Bacillati</taxon>
        <taxon>Actinomycetota</taxon>
        <taxon>Actinomycetes</taxon>
        <taxon>Pseudonocardiales</taxon>
        <taxon>Pseudonocardiaceae</taxon>
        <taxon>Actinokineospora</taxon>
    </lineage>
</organism>
<reference evidence="4" key="2">
    <citation type="journal article" date="2019" name="Int. J. Syst. Evol. Microbiol.">
        <title>The Global Catalogue of Microorganisms (GCM) 10K type strain sequencing project: providing services to taxonomists for standard genome sequencing and annotation.</title>
        <authorList>
            <consortium name="The Broad Institute Genomics Platform"/>
            <consortium name="The Broad Institute Genome Sequencing Center for Infectious Disease"/>
            <person name="Wu L."/>
            <person name="Ma J."/>
        </authorList>
    </citation>
    <scope>NUCLEOTIDE SEQUENCE [LARGE SCALE GENOMIC DNA]</scope>
    <source>
        <strain evidence="4">JCM 17695</strain>
    </source>
</reference>
<comment type="caution">
    <text evidence="3">The sequence shown here is derived from an EMBL/GenBank/DDBJ whole genome shotgun (WGS) entry which is preliminary data.</text>
</comment>
<reference evidence="3" key="1">
    <citation type="journal article" date="2014" name="Int. J. Syst. Evol. Microbiol.">
        <title>Complete genome of a new Firmicutes species belonging to the dominant human colonic microbiota ('Ruminococcus bicirculans') reveals two chromosomes and a selective capacity to utilize plant glucans.</title>
        <authorList>
            <consortium name="NISC Comparative Sequencing Program"/>
            <person name="Wegmann U."/>
            <person name="Louis P."/>
            <person name="Goesmann A."/>
            <person name="Henrissat B."/>
            <person name="Duncan S.H."/>
            <person name="Flint H.J."/>
        </authorList>
    </citation>
    <scope>NUCLEOTIDE SEQUENCE</scope>
    <source>
        <strain evidence="3">JCM 17695</strain>
    </source>
</reference>
<name>A0ABW2TXX3_9PSEU</name>
<protein>
    <submittedName>
        <fullName evidence="3">Uncharacterized protein</fullName>
    </submittedName>
</protein>
<dbReference type="EMBL" id="JBHTEY010000004">
    <property type="protein sequence ID" value="MFC7612485.1"/>
    <property type="molecule type" value="Genomic_DNA"/>
</dbReference>
<evidence type="ECO:0000313" key="2">
    <source>
        <dbReference type="EMBL" id="MFC7612485.1"/>
    </source>
</evidence>
<dbReference type="InterPro" id="IPR036410">
    <property type="entry name" value="HSP_DnaJ_Cys-rich_dom_sf"/>
</dbReference>
<dbReference type="EMBL" id="JBHTEY010000003">
    <property type="protein sequence ID" value="MFC7612450.1"/>
    <property type="molecule type" value="Genomic_DNA"/>
</dbReference>
<gene>
    <name evidence="1" type="ORF">ACFQV2_00975</name>
    <name evidence="2" type="ORF">ACFQV2_01190</name>
    <name evidence="3" type="ORF">ACFQV2_40405</name>
</gene>
<evidence type="ECO:0000313" key="1">
    <source>
        <dbReference type="EMBL" id="MFC7612450.1"/>
    </source>
</evidence>
<reference evidence="3" key="3">
    <citation type="submission" date="2024-09" db="EMBL/GenBank/DDBJ databases">
        <authorList>
            <person name="Sun Q."/>
            <person name="Mori K."/>
        </authorList>
    </citation>
    <scope>NUCLEOTIDE SEQUENCE</scope>
    <source>
        <strain evidence="3">JCM 17695</strain>
    </source>
</reference>
<accession>A0ABW2TXX3</accession>
<keyword evidence="4" id="KW-1185">Reference proteome</keyword>
<evidence type="ECO:0000313" key="3">
    <source>
        <dbReference type="EMBL" id="MFC7618669.1"/>
    </source>
</evidence>
<dbReference type="Gene3D" id="6.20.20.10">
    <property type="match status" value="1"/>
</dbReference>
<sequence length="85" mass="9755">MTPSVDLTTVPLILLALFTLGYAATCAVWPFKHCRRCRGTGHHRSPFLRAYRPCRPCRGTGMRTRWGRRAYNATTRAARAIRRNH</sequence>
<dbReference type="SUPFAM" id="SSF57938">
    <property type="entry name" value="DnaJ/Hsp40 cysteine-rich domain"/>
    <property type="match status" value="1"/>
</dbReference>
<evidence type="ECO:0000313" key="4">
    <source>
        <dbReference type="Proteomes" id="UP001596512"/>
    </source>
</evidence>
<proteinExistence type="predicted"/>
<dbReference type="EMBL" id="JBHTEY010000004">
    <property type="protein sequence ID" value="MFC7618669.1"/>
    <property type="molecule type" value="Genomic_DNA"/>
</dbReference>
<dbReference type="Proteomes" id="UP001596512">
    <property type="component" value="Unassembled WGS sequence"/>
</dbReference>